<dbReference type="InterPro" id="IPR039422">
    <property type="entry name" value="MarR/SlyA-like"/>
</dbReference>
<dbReference type="EMBL" id="JACHKA010000001">
    <property type="protein sequence ID" value="MBB5984658.1"/>
    <property type="molecule type" value="Genomic_DNA"/>
</dbReference>
<protein>
    <submittedName>
        <fullName evidence="2">DNA-binding MarR family transcriptional regulator</fullName>
    </submittedName>
</protein>
<evidence type="ECO:0000259" key="1">
    <source>
        <dbReference type="PROSITE" id="PS50995"/>
    </source>
</evidence>
<dbReference type="SUPFAM" id="SSF46785">
    <property type="entry name" value="Winged helix' DNA-binding domain"/>
    <property type="match status" value="1"/>
</dbReference>
<comment type="caution">
    <text evidence="2">The sequence shown here is derived from an EMBL/GenBank/DDBJ whole genome shotgun (WGS) entry which is preliminary data.</text>
</comment>
<name>A0ABR6NBJ8_9SPHN</name>
<reference evidence="2 3" key="1">
    <citation type="submission" date="2020-08" db="EMBL/GenBank/DDBJ databases">
        <title>Exploring microbial biodiversity for novel pathways involved in the catabolism of aromatic compounds derived from lignin.</title>
        <authorList>
            <person name="Elkins J."/>
        </authorList>
    </citation>
    <scope>NUCLEOTIDE SEQUENCE [LARGE SCALE GENOMIC DNA]</scope>
    <source>
        <strain evidence="2 3">B1D3A</strain>
    </source>
</reference>
<gene>
    <name evidence="2" type="ORF">HNP60_000632</name>
</gene>
<dbReference type="InterPro" id="IPR000835">
    <property type="entry name" value="HTH_MarR-typ"/>
</dbReference>
<dbReference type="Gene3D" id="1.10.10.10">
    <property type="entry name" value="Winged helix-like DNA-binding domain superfamily/Winged helix DNA-binding domain"/>
    <property type="match status" value="1"/>
</dbReference>
<dbReference type="PANTHER" id="PTHR33164">
    <property type="entry name" value="TRANSCRIPTIONAL REGULATOR, MARR FAMILY"/>
    <property type="match status" value="1"/>
</dbReference>
<dbReference type="RefSeq" id="WP_184150083.1">
    <property type="nucleotide sequence ID" value="NZ_JACHKA010000001.1"/>
</dbReference>
<dbReference type="PROSITE" id="PS50995">
    <property type="entry name" value="HTH_MARR_2"/>
    <property type="match status" value="1"/>
</dbReference>
<dbReference type="PANTHER" id="PTHR33164:SF43">
    <property type="entry name" value="HTH-TYPE TRANSCRIPTIONAL REPRESSOR YETL"/>
    <property type="match status" value="1"/>
</dbReference>
<accession>A0ABR6NBJ8</accession>
<organism evidence="2 3">
    <name type="scientific">Sphingobium lignivorans</name>
    <dbReference type="NCBI Taxonomy" id="2735886"/>
    <lineage>
        <taxon>Bacteria</taxon>
        <taxon>Pseudomonadati</taxon>
        <taxon>Pseudomonadota</taxon>
        <taxon>Alphaproteobacteria</taxon>
        <taxon>Sphingomonadales</taxon>
        <taxon>Sphingomonadaceae</taxon>
        <taxon>Sphingobium</taxon>
    </lineage>
</organism>
<dbReference type="Pfam" id="PF01047">
    <property type="entry name" value="MarR"/>
    <property type="match status" value="1"/>
</dbReference>
<dbReference type="GO" id="GO:0003677">
    <property type="term" value="F:DNA binding"/>
    <property type="evidence" value="ECO:0007669"/>
    <property type="project" value="UniProtKB-KW"/>
</dbReference>
<dbReference type="InterPro" id="IPR036388">
    <property type="entry name" value="WH-like_DNA-bd_sf"/>
</dbReference>
<keyword evidence="3" id="KW-1185">Reference proteome</keyword>
<dbReference type="InterPro" id="IPR036390">
    <property type="entry name" value="WH_DNA-bd_sf"/>
</dbReference>
<evidence type="ECO:0000313" key="2">
    <source>
        <dbReference type="EMBL" id="MBB5984658.1"/>
    </source>
</evidence>
<proteinExistence type="predicted"/>
<keyword evidence="2" id="KW-0238">DNA-binding</keyword>
<sequence length="165" mass="17859">MSENAQATEGAAVAVRMNWGPLSSAVGTNVRLLRNELVTRIVEAYAPFDLRSGALSVMVLIRGNPGCSQSELAREVAMDDSAMVAIIDELEQRGLARRTRSTTDRRRNSLSLTPEGEALMTEMVGCGTAVERPIRDELSAAELETLIALLRRAYGALMAAPRDRA</sequence>
<dbReference type="PRINTS" id="PR00598">
    <property type="entry name" value="HTHMARR"/>
</dbReference>
<evidence type="ECO:0000313" key="3">
    <source>
        <dbReference type="Proteomes" id="UP001138540"/>
    </source>
</evidence>
<dbReference type="Proteomes" id="UP001138540">
    <property type="component" value="Unassembled WGS sequence"/>
</dbReference>
<feature type="domain" description="HTH marR-type" evidence="1">
    <location>
        <begin position="19"/>
        <end position="155"/>
    </location>
</feature>
<dbReference type="SMART" id="SM00347">
    <property type="entry name" value="HTH_MARR"/>
    <property type="match status" value="1"/>
</dbReference>